<dbReference type="Proteomes" id="UP000191116">
    <property type="component" value="Unassembled WGS sequence"/>
</dbReference>
<gene>
    <name evidence="1" type="ORF">CZ814_00847</name>
</gene>
<reference evidence="1 2" key="1">
    <citation type="submission" date="2017-02" db="EMBL/GenBank/DDBJ databases">
        <authorList>
            <person name="Peterson S.W."/>
        </authorList>
    </citation>
    <scope>NUCLEOTIDE SEQUENCE [LARGE SCALE GENOMIC DNA]</scope>
    <source>
        <strain evidence="1 2">CECT 9189</strain>
    </source>
</reference>
<dbReference type="EMBL" id="FUWP01000003">
    <property type="protein sequence ID" value="SJZ93714.1"/>
    <property type="molecule type" value="Genomic_DNA"/>
</dbReference>
<sequence length="233" mass="25871">MNKDINSKFLCRAYLGAAKVKTKSHRIVFNENTPGRCTITVEGSPNVNTIVAVDLGWGDAISRVFLGYIERVQPADNGWSVIFCRELSAILFKPLNVMMRHPTLMQLLGEVTDKTGLQFVAPERAYSKTAIPCFYSDGNGYRIMDELAQAFSIDDLFWQQQGNGQIYVGSWADSYWSNKPITIPAQLMTGQTATKSVQVPAIPKLKPGVVVNGLRLSAVEFSDTEAKLTWKTQ</sequence>
<name>A0A1T4PQ11_9GAMM</name>
<dbReference type="OrthoDB" id="6101337at2"/>
<proteinExistence type="predicted"/>
<dbReference type="AlphaFoldDB" id="A0A1T4PQ11"/>
<evidence type="ECO:0000313" key="2">
    <source>
        <dbReference type="Proteomes" id="UP000191116"/>
    </source>
</evidence>
<dbReference type="RefSeq" id="WP_080173712.1">
    <property type="nucleotide sequence ID" value="NZ_AP024855.1"/>
</dbReference>
<accession>A0A1T4PQ11</accession>
<protein>
    <submittedName>
        <fullName evidence="1">Uncharacterized protein</fullName>
    </submittedName>
</protein>
<organism evidence="1 2">
    <name type="scientific">Photobacterium toruni</name>
    <dbReference type="NCBI Taxonomy" id="1935446"/>
    <lineage>
        <taxon>Bacteria</taxon>
        <taxon>Pseudomonadati</taxon>
        <taxon>Pseudomonadota</taxon>
        <taxon>Gammaproteobacteria</taxon>
        <taxon>Vibrionales</taxon>
        <taxon>Vibrionaceae</taxon>
        <taxon>Photobacterium</taxon>
    </lineage>
</organism>
<evidence type="ECO:0000313" key="1">
    <source>
        <dbReference type="EMBL" id="SJZ93714.1"/>
    </source>
</evidence>